<gene>
    <name evidence="1" type="ORF">PoB_000600200</name>
</gene>
<keyword evidence="2" id="KW-1185">Reference proteome</keyword>
<dbReference type="AlphaFoldDB" id="A0AAV3YAP3"/>
<reference evidence="1 2" key="1">
    <citation type="journal article" date="2021" name="Elife">
        <title>Chloroplast acquisition without the gene transfer in kleptoplastic sea slugs, Plakobranchus ocellatus.</title>
        <authorList>
            <person name="Maeda T."/>
            <person name="Takahashi S."/>
            <person name="Yoshida T."/>
            <person name="Shimamura S."/>
            <person name="Takaki Y."/>
            <person name="Nagai Y."/>
            <person name="Toyoda A."/>
            <person name="Suzuki Y."/>
            <person name="Arimoto A."/>
            <person name="Ishii H."/>
            <person name="Satoh N."/>
            <person name="Nishiyama T."/>
            <person name="Hasebe M."/>
            <person name="Maruyama T."/>
            <person name="Minagawa J."/>
            <person name="Obokata J."/>
            <person name="Shigenobu S."/>
        </authorList>
    </citation>
    <scope>NUCLEOTIDE SEQUENCE [LARGE SCALE GENOMIC DNA]</scope>
</reference>
<evidence type="ECO:0000313" key="2">
    <source>
        <dbReference type="Proteomes" id="UP000735302"/>
    </source>
</evidence>
<evidence type="ECO:0000313" key="1">
    <source>
        <dbReference type="EMBL" id="GFN79496.1"/>
    </source>
</evidence>
<name>A0AAV3YAP3_9GAST</name>
<dbReference type="Proteomes" id="UP000735302">
    <property type="component" value="Unassembled WGS sequence"/>
</dbReference>
<organism evidence="1 2">
    <name type="scientific">Plakobranchus ocellatus</name>
    <dbReference type="NCBI Taxonomy" id="259542"/>
    <lineage>
        <taxon>Eukaryota</taxon>
        <taxon>Metazoa</taxon>
        <taxon>Spiralia</taxon>
        <taxon>Lophotrochozoa</taxon>
        <taxon>Mollusca</taxon>
        <taxon>Gastropoda</taxon>
        <taxon>Heterobranchia</taxon>
        <taxon>Euthyneura</taxon>
        <taxon>Panpulmonata</taxon>
        <taxon>Sacoglossa</taxon>
        <taxon>Placobranchoidea</taxon>
        <taxon>Plakobranchidae</taxon>
        <taxon>Plakobranchus</taxon>
    </lineage>
</organism>
<dbReference type="EMBL" id="BLXT01000663">
    <property type="protein sequence ID" value="GFN79496.1"/>
    <property type="molecule type" value="Genomic_DNA"/>
</dbReference>
<sequence length="78" mass="8880">MEGKKTLRKTSLPSLLERILPSMLISSKSHHWCDPDYNRDRITGTVTIAVIERNDGIITSRPPWDSGLIRGRQTARHV</sequence>
<accession>A0AAV3YAP3</accession>
<comment type="caution">
    <text evidence="1">The sequence shown here is derived from an EMBL/GenBank/DDBJ whole genome shotgun (WGS) entry which is preliminary data.</text>
</comment>
<protein>
    <submittedName>
        <fullName evidence="1">Uncharacterized protein</fullName>
    </submittedName>
</protein>
<proteinExistence type="predicted"/>